<gene>
    <name evidence="1" type="ORF">BofuT4_uP098050.1</name>
</gene>
<reference evidence="2" key="1">
    <citation type="journal article" date="2011" name="PLoS Genet.">
        <title>Genomic analysis of the necrotrophic fungal pathogens Sclerotinia sclerotiorum and Botrytis cinerea.</title>
        <authorList>
            <person name="Amselem J."/>
            <person name="Cuomo C.A."/>
            <person name="van Kan J.A."/>
            <person name="Viaud M."/>
            <person name="Benito E.P."/>
            <person name="Couloux A."/>
            <person name="Coutinho P.M."/>
            <person name="de Vries R.P."/>
            <person name="Dyer P.S."/>
            <person name="Fillinger S."/>
            <person name="Fournier E."/>
            <person name="Gout L."/>
            <person name="Hahn M."/>
            <person name="Kohn L."/>
            <person name="Lapalu N."/>
            <person name="Plummer K.M."/>
            <person name="Pradier J.M."/>
            <person name="Quevillon E."/>
            <person name="Sharon A."/>
            <person name="Simon A."/>
            <person name="ten Have A."/>
            <person name="Tudzynski B."/>
            <person name="Tudzynski P."/>
            <person name="Wincker P."/>
            <person name="Andrew M."/>
            <person name="Anthouard V."/>
            <person name="Beever R.E."/>
            <person name="Beffa R."/>
            <person name="Benoit I."/>
            <person name="Bouzid O."/>
            <person name="Brault B."/>
            <person name="Chen Z."/>
            <person name="Choquer M."/>
            <person name="Collemare J."/>
            <person name="Cotton P."/>
            <person name="Danchin E.G."/>
            <person name="Da Silva C."/>
            <person name="Gautier A."/>
            <person name="Giraud C."/>
            <person name="Giraud T."/>
            <person name="Gonzalez C."/>
            <person name="Grossetete S."/>
            <person name="Guldener U."/>
            <person name="Henrissat B."/>
            <person name="Howlett B.J."/>
            <person name="Kodira C."/>
            <person name="Kretschmer M."/>
            <person name="Lappartient A."/>
            <person name="Leroch M."/>
            <person name="Levis C."/>
            <person name="Mauceli E."/>
            <person name="Neuveglise C."/>
            <person name="Oeser B."/>
            <person name="Pearson M."/>
            <person name="Poulain J."/>
            <person name="Poussereau N."/>
            <person name="Quesneville H."/>
            <person name="Rascle C."/>
            <person name="Schumacher J."/>
            <person name="Segurens B."/>
            <person name="Sexton A."/>
            <person name="Silva E."/>
            <person name="Sirven C."/>
            <person name="Soanes D.M."/>
            <person name="Talbot N.J."/>
            <person name="Templeton M."/>
            <person name="Yandava C."/>
            <person name="Yarden O."/>
            <person name="Zeng Q."/>
            <person name="Rollins J.A."/>
            <person name="Lebrun M.H."/>
            <person name="Dickman M."/>
        </authorList>
    </citation>
    <scope>NUCLEOTIDE SEQUENCE [LARGE SCALE GENOMIC DNA]</scope>
    <source>
        <strain evidence="2">T4</strain>
    </source>
</reference>
<dbReference type="HOGENOM" id="CLU_3384674_0_0_1"/>
<proteinExistence type="predicted"/>
<dbReference type="AlphaFoldDB" id="G2YCK0"/>
<name>G2YCK0_BOTF4</name>
<dbReference type="EMBL" id="FQ790318">
    <property type="protein sequence ID" value="CCD34829.1"/>
    <property type="molecule type" value="Genomic_DNA"/>
</dbReference>
<sequence length="33" mass="3703">MDQVEPESEPAFQKSHLLQGGNLVRFALCACRK</sequence>
<accession>G2YCK0</accession>
<evidence type="ECO:0000313" key="2">
    <source>
        <dbReference type="Proteomes" id="UP000008177"/>
    </source>
</evidence>
<evidence type="ECO:0000313" key="1">
    <source>
        <dbReference type="EMBL" id="CCD34829.1"/>
    </source>
</evidence>
<dbReference type="Proteomes" id="UP000008177">
    <property type="component" value="Unplaced contigs"/>
</dbReference>
<dbReference type="InParanoid" id="G2YCK0"/>
<organism evidence="1 2">
    <name type="scientific">Botryotinia fuckeliana (strain T4)</name>
    <name type="common">Noble rot fungus</name>
    <name type="synonym">Botrytis cinerea</name>
    <dbReference type="NCBI Taxonomy" id="999810"/>
    <lineage>
        <taxon>Eukaryota</taxon>
        <taxon>Fungi</taxon>
        <taxon>Dikarya</taxon>
        <taxon>Ascomycota</taxon>
        <taxon>Pezizomycotina</taxon>
        <taxon>Leotiomycetes</taxon>
        <taxon>Helotiales</taxon>
        <taxon>Sclerotiniaceae</taxon>
        <taxon>Botrytis</taxon>
    </lineage>
</organism>
<protein>
    <submittedName>
        <fullName evidence="1">Uncharacterized protein</fullName>
    </submittedName>
</protein>